<dbReference type="GeneID" id="55806701"/>
<dbReference type="KEGG" id="vg:55806701"/>
<reference evidence="3" key="1">
    <citation type="submission" date="2019-06" db="EMBL/GenBank/DDBJ databases">
        <authorList>
            <person name="Petit M.-A."/>
            <person name="Lossouarn J."/>
        </authorList>
    </citation>
    <scope>NUCLEOTIDE SEQUENCE [LARGE SCALE GENOMIC DNA]</scope>
</reference>
<feature type="region of interest" description="Disordered" evidence="1">
    <location>
        <begin position="66"/>
        <end position="86"/>
    </location>
</feature>
<name>A0A653FV07_9CAUD</name>
<feature type="compositionally biased region" description="Gly residues" evidence="1">
    <location>
        <begin position="77"/>
        <end position="86"/>
    </location>
</feature>
<evidence type="ECO:0000256" key="1">
    <source>
        <dbReference type="SAM" id="MobiDB-lite"/>
    </source>
</evidence>
<organism evidence="2 3">
    <name type="scientific">Escherichia phage ESSI2_ev040</name>
    <dbReference type="NCBI Taxonomy" id="2695849"/>
    <lineage>
        <taxon>Viruses</taxon>
        <taxon>Duplodnaviria</taxon>
        <taxon>Heunggongvirae</taxon>
        <taxon>Uroviricota</taxon>
        <taxon>Caudoviricetes</taxon>
        <taxon>Peduoviridae</taxon>
        <taxon>Quadragintavirus</taxon>
        <taxon>Quadragintavirus ev040</taxon>
    </lineage>
</organism>
<proteinExistence type="predicted"/>
<keyword evidence="3" id="KW-1185">Reference proteome</keyword>
<dbReference type="Proteomes" id="UP000423227">
    <property type="component" value="Chromosome"/>
</dbReference>
<accession>A0A653FV07</accession>
<sequence>MYTVFIYSYSVFGRMLVQDLFLETIALQRIALFTRLIAKSNCTGCEKDIALAWLSELTSDLESKLDEYENKTPSNGGISGGGSRFQ</sequence>
<evidence type="ECO:0000313" key="2">
    <source>
        <dbReference type="EMBL" id="VUF53570.1"/>
    </source>
</evidence>
<dbReference type="RefSeq" id="YP_009877509.1">
    <property type="nucleotide sequence ID" value="NC_049393.1"/>
</dbReference>
<dbReference type="EMBL" id="LR597638">
    <property type="protein sequence ID" value="VUF53570.1"/>
    <property type="molecule type" value="Genomic_DNA"/>
</dbReference>
<evidence type="ECO:0000313" key="3">
    <source>
        <dbReference type="Proteomes" id="UP000423227"/>
    </source>
</evidence>
<protein>
    <submittedName>
        <fullName evidence="2">Uncharacterized protein</fullName>
    </submittedName>
</protein>